<dbReference type="RefSeq" id="WP_121278266.1">
    <property type="nucleotide sequence ID" value="NZ_RBZV01000004.1"/>
</dbReference>
<evidence type="ECO:0000256" key="6">
    <source>
        <dbReference type="ARBA" id="ARBA00022927"/>
    </source>
</evidence>
<dbReference type="GO" id="GO:0044781">
    <property type="term" value="P:bacterial-type flagellum organization"/>
    <property type="evidence" value="ECO:0007669"/>
    <property type="project" value="UniProtKB-KW"/>
</dbReference>
<feature type="compositionally biased region" description="Low complexity" evidence="8">
    <location>
        <begin position="44"/>
        <end position="56"/>
    </location>
</feature>
<dbReference type="OrthoDB" id="8596293at2"/>
<keyword evidence="5" id="KW-1005">Bacterial flagellum biogenesis</keyword>
<keyword evidence="4" id="KW-0813">Transport</keyword>
<evidence type="ECO:0000256" key="3">
    <source>
        <dbReference type="ARBA" id="ARBA00016507"/>
    </source>
</evidence>
<evidence type="ECO:0000256" key="4">
    <source>
        <dbReference type="ARBA" id="ARBA00022448"/>
    </source>
</evidence>
<evidence type="ECO:0000256" key="5">
    <source>
        <dbReference type="ARBA" id="ARBA00022795"/>
    </source>
</evidence>
<evidence type="ECO:0000259" key="10">
    <source>
        <dbReference type="Pfam" id="PF09811"/>
    </source>
</evidence>
<evidence type="ECO:0000256" key="2">
    <source>
        <dbReference type="ARBA" id="ARBA00006602"/>
    </source>
</evidence>
<protein>
    <recommendedName>
        <fullName evidence="3">Flagellar assembly protein FliH</fullName>
    </recommendedName>
</protein>
<keyword evidence="12" id="KW-1185">Reference proteome</keyword>
<dbReference type="AlphaFoldDB" id="A0A494XD43"/>
<accession>A0A494XD43</accession>
<dbReference type="GO" id="GO:0015031">
    <property type="term" value="P:protein transport"/>
    <property type="evidence" value="ECO:0007669"/>
    <property type="project" value="UniProtKB-KW"/>
</dbReference>
<name>A0A494XD43_9BURK</name>
<feature type="domain" description="Flagellar assembly protein FliH/Type III secretion system HrpE" evidence="9">
    <location>
        <begin position="163"/>
        <end position="303"/>
    </location>
</feature>
<organism evidence="11 12">
    <name type="scientific">Trinickia fusca</name>
    <dbReference type="NCBI Taxonomy" id="2419777"/>
    <lineage>
        <taxon>Bacteria</taxon>
        <taxon>Pseudomonadati</taxon>
        <taxon>Pseudomonadota</taxon>
        <taxon>Betaproteobacteria</taxon>
        <taxon>Burkholderiales</taxon>
        <taxon>Burkholderiaceae</taxon>
        <taxon>Trinickia</taxon>
    </lineage>
</organism>
<keyword evidence="7" id="KW-1006">Bacterial flagellum protein export</keyword>
<reference evidence="11 12" key="1">
    <citation type="submission" date="2018-10" db="EMBL/GenBank/DDBJ databases">
        <title>Paraburkholderia sp. 7MK8-2, isolated from soil.</title>
        <authorList>
            <person name="Gao Z.-H."/>
            <person name="Qiu L.-H."/>
        </authorList>
    </citation>
    <scope>NUCLEOTIDE SEQUENCE [LARGE SCALE GENOMIC DNA]</scope>
    <source>
        <strain evidence="11 12">7MK8-2</strain>
    </source>
</reference>
<evidence type="ECO:0000259" key="9">
    <source>
        <dbReference type="Pfam" id="PF02108"/>
    </source>
</evidence>
<dbReference type="EMBL" id="RBZV01000004">
    <property type="protein sequence ID" value="RKP48418.1"/>
    <property type="molecule type" value="Genomic_DNA"/>
</dbReference>
<feature type="region of interest" description="Disordered" evidence="8">
    <location>
        <begin position="36"/>
        <end position="79"/>
    </location>
</feature>
<evidence type="ECO:0000313" key="11">
    <source>
        <dbReference type="EMBL" id="RKP48418.1"/>
    </source>
</evidence>
<sequence length="327" mass="33514">MQPSTSNETLSQSRALDAAGGASASLLRDVAFVTQPRTLTRPGASQSTIATQATATERPREAAVATTTPSPSESMPLASASASNPVLSADDEEALMVAGYRDGFAAGREDGLAAGRREGHELGAQQGYQDGMQRGIQAAREQAANALREEQEAAQRVVAERLAMLDGLLAALPQQITERLDAAEDDMVALCHAVVCRVFGDALVSGQGIAHLVRQAVVTCCGDTAASGGAGGAGLVAVHVHPQELARLQNDPMLAAWLAPRLAASGNADPGALWVADESVGRGGCVVRSSEGSLDARLATQLAALTDWFAGGRRAAAVAPHPTGAPR</sequence>
<comment type="similarity">
    <text evidence="2">Belongs to the FliH family.</text>
</comment>
<evidence type="ECO:0000256" key="8">
    <source>
        <dbReference type="SAM" id="MobiDB-lite"/>
    </source>
</evidence>
<proteinExistence type="inferred from homology"/>
<dbReference type="Pfam" id="PF02108">
    <property type="entry name" value="FliH"/>
    <property type="match status" value="1"/>
</dbReference>
<dbReference type="PANTHER" id="PTHR34982">
    <property type="entry name" value="YOP PROTEINS TRANSLOCATION PROTEIN L"/>
    <property type="match status" value="1"/>
</dbReference>
<comment type="function">
    <text evidence="1">Needed for flagellar regrowth and assembly.</text>
</comment>
<feature type="domain" description="Essential protein Yae1 N-terminal" evidence="10">
    <location>
        <begin position="99"/>
        <end position="136"/>
    </location>
</feature>
<dbReference type="Proteomes" id="UP000280434">
    <property type="component" value="Unassembled WGS sequence"/>
</dbReference>
<dbReference type="InterPro" id="IPR018035">
    <property type="entry name" value="Flagellar_FliH/T3SS_HrpE"/>
</dbReference>
<dbReference type="InterPro" id="IPR019191">
    <property type="entry name" value="Essential_protein_Yae1_N"/>
</dbReference>
<dbReference type="PANTHER" id="PTHR34982:SF1">
    <property type="entry name" value="FLAGELLAR ASSEMBLY PROTEIN FLIH"/>
    <property type="match status" value="1"/>
</dbReference>
<evidence type="ECO:0000256" key="1">
    <source>
        <dbReference type="ARBA" id="ARBA00003041"/>
    </source>
</evidence>
<comment type="caution">
    <text evidence="11">The sequence shown here is derived from an EMBL/GenBank/DDBJ whole genome shotgun (WGS) entry which is preliminary data.</text>
</comment>
<dbReference type="Pfam" id="PF09811">
    <property type="entry name" value="Yae1_N"/>
    <property type="match status" value="1"/>
</dbReference>
<gene>
    <name evidence="11" type="ORF">D7S89_14015</name>
</gene>
<evidence type="ECO:0000313" key="12">
    <source>
        <dbReference type="Proteomes" id="UP000280434"/>
    </source>
</evidence>
<dbReference type="GO" id="GO:0005829">
    <property type="term" value="C:cytosol"/>
    <property type="evidence" value="ECO:0007669"/>
    <property type="project" value="TreeGrafter"/>
</dbReference>
<evidence type="ECO:0000256" key="7">
    <source>
        <dbReference type="ARBA" id="ARBA00023225"/>
    </source>
</evidence>
<dbReference type="InterPro" id="IPR051472">
    <property type="entry name" value="T3SS_Stator/FliH"/>
</dbReference>
<keyword evidence="6" id="KW-0653">Protein transport</keyword>